<feature type="disulfide bond" evidence="8">
    <location>
        <begin position="95"/>
        <end position="110"/>
    </location>
</feature>
<feature type="chain" id="PRO_5041301162" evidence="10">
    <location>
        <begin position="25"/>
        <end position="568"/>
    </location>
</feature>
<evidence type="ECO:0000256" key="10">
    <source>
        <dbReference type="SAM" id="SignalP"/>
    </source>
</evidence>
<evidence type="ECO:0000256" key="2">
    <source>
        <dbReference type="ARBA" id="ARBA00004308"/>
    </source>
</evidence>
<evidence type="ECO:0000256" key="7">
    <source>
        <dbReference type="ARBA" id="ARBA00023157"/>
    </source>
</evidence>
<comment type="caution">
    <text evidence="11">The sequence shown here is derived from an EMBL/GenBank/DDBJ whole genome shotgun (WGS) entry which is preliminary data.</text>
</comment>
<feature type="region of interest" description="Disordered" evidence="9">
    <location>
        <begin position="287"/>
        <end position="306"/>
    </location>
</feature>
<dbReference type="InterPro" id="IPR002172">
    <property type="entry name" value="LDrepeatLR_classA_rpt"/>
</dbReference>
<organism evidence="11 12">
    <name type="scientific">Mesorhabditis spiculigera</name>
    <dbReference type="NCBI Taxonomy" id="96644"/>
    <lineage>
        <taxon>Eukaryota</taxon>
        <taxon>Metazoa</taxon>
        <taxon>Ecdysozoa</taxon>
        <taxon>Nematoda</taxon>
        <taxon>Chromadorea</taxon>
        <taxon>Rhabditida</taxon>
        <taxon>Rhabditina</taxon>
        <taxon>Rhabditomorpha</taxon>
        <taxon>Rhabditoidea</taxon>
        <taxon>Rhabditidae</taxon>
        <taxon>Mesorhabditinae</taxon>
        <taxon>Mesorhabditis</taxon>
    </lineage>
</organism>
<accession>A0AA36C732</accession>
<dbReference type="PROSITE" id="PS50068">
    <property type="entry name" value="LDLRA_2"/>
    <property type="match status" value="2"/>
</dbReference>
<dbReference type="GO" id="GO:0005886">
    <property type="term" value="C:plasma membrane"/>
    <property type="evidence" value="ECO:0007669"/>
    <property type="project" value="TreeGrafter"/>
</dbReference>
<keyword evidence="5" id="KW-1133">Transmembrane helix</keyword>
<evidence type="ECO:0000313" key="12">
    <source>
        <dbReference type="Proteomes" id="UP001177023"/>
    </source>
</evidence>
<dbReference type="SMART" id="SM00192">
    <property type="entry name" value="LDLa"/>
    <property type="match status" value="2"/>
</dbReference>
<reference evidence="11" key="1">
    <citation type="submission" date="2023-06" db="EMBL/GenBank/DDBJ databases">
        <authorList>
            <person name="Delattre M."/>
        </authorList>
    </citation>
    <scope>NUCLEOTIDE SEQUENCE</scope>
    <source>
        <strain evidence="11">AF72</strain>
    </source>
</reference>
<dbReference type="Pfam" id="PF00057">
    <property type="entry name" value="Ldl_recept_a"/>
    <property type="match status" value="1"/>
</dbReference>
<evidence type="ECO:0000256" key="4">
    <source>
        <dbReference type="ARBA" id="ARBA00022737"/>
    </source>
</evidence>
<dbReference type="EMBL" id="CATQJA010000676">
    <property type="protein sequence ID" value="CAJ0562980.1"/>
    <property type="molecule type" value="Genomic_DNA"/>
</dbReference>
<dbReference type="Gene3D" id="4.10.400.10">
    <property type="entry name" value="Low-density Lipoprotein Receptor"/>
    <property type="match status" value="1"/>
</dbReference>
<dbReference type="CDD" id="cd00112">
    <property type="entry name" value="LDLa"/>
    <property type="match status" value="2"/>
</dbReference>
<proteinExistence type="predicted"/>
<name>A0AA36C732_9BILA</name>
<dbReference type="PANTHER" id="PTHR24270:SF62">
    <property type="entry name" value="LOW-DENSITY LIPOPROTEIN RECEPTOR-RELATED PROTEIN 2"/>
    <property type="match status" value="1"/>
</dbReference>
<protein>
    <submittedName>
        <fullName evidence="11">Uncharacterized protein</fullName>
    </submittedName>
</protein>
<dbReference type="Proteomes" id="UP001177023">
    <property type="component" value="Unassembled WGS sequence"/>
</dbReference>
<dbReference type="InterPro" id="IPR036055">
    <property type="entry name" value="LDL_receptor-like_sf"/>
</dbReference>
<evidence type="ECO:0000256" key="3">
    <source>
        <dbReference type="ARBA" id="ARBA00022692"/>
    </source>
</evidence>
<dbReference type="PROSITE" id="PS01209">
    <property type="entry name" value="LDLRA_1"/>
    <property type="match status" value="1"/>
</dbReference>
<evidence type="ECO:0000256" key="5">
    <source>
        <dbReference type="ARBA" id="ARBA00022989"/>
    </source>
</evidence>
<dbReference type="AlphaFoldDB" id="A0AA36C732"/>
<keyword evidence="6" id="KW-0472">Membrane</keyword>
<gene>
    <name evidence="11" type="ORF">MSPICULIGERA_LOCUS2292</name>
</gene>
<comment type="caution">
    <text evidence="8">Lacks conserved residue(s) required for the propagation of feature annotation.</text>
</comment>
<dbReference type="InterPro" id="IPR050685">
    <property type="entry name" value="LDLR"/>
</dbReference>
<evidence type="ECO:0000313" key="11">
    <source>
        <dbReference type="EMBL" id="CAJ0562980.1"/>
    </source>
</evidence>
<evidence type="ECO:0000256" key="9">
    <source>
        <dbReference type="SAM" id="MobiDB-lite"/>
    </source>
</evidence>
<comment type="subcellular location">
    <subcellularLocation>
        <location evidence="2">Endomembrane system</location>
    </subcellularLocation>
    <subcellularLocation>
        <location evidence="1">Membrane</location>
        <topology evidence="1">Single-pass membrane protein</topology>
    </subcellularLocation>
</comment>
<dbReference type="Gene3D" id="4.10.1220.10">
    <property type="entry name" value="EGF-type module"/>
    <property type="match status" value="1"/>
</dbReference>
<evidence type="ECO:0000256" key="6">
    <source>
        <dbReference type="ARBA" id="ARBA00023136"/>
    </source>
</evidence>
<dbReference type="GO" id="GO:0016192">
    <property type="term" value="P:vesicle-mediated transport"/>
    <property type="evidence" value="ECO:0007669"/>
    <property type="project" value="UniProtKB-ARBA"/>
</dbReference>
<evidence type="ECO:0000256" key="1">
    <source>
        <dbReference type="ARBA" id="ARBA00004167"/>
    </source>
</evidence>
<keyword evidence="4" id="KW-0677">Repeat</keyword>
<keyword evidence="10" id="KW-0732">Signal</keyword>
<dbReference type="GO" id="GO:0012505">
    <property type="term" value="C:endomembrane system"/>
    <property type="evidence" value="ECO:0007669"/>
    <property type="project" value="UniProtKB-SubCell"/>
</dbReference>
<feature type="signal peptide" evidence="10">
    <location>
        <begin position="1"/>
        <end position="24"/>
    </location>
</feature>
<keyword evidence="12" id="KW-1185">Reference proteome</keyword>
<keyword evidence="7 8" id="KW-1015">Disulfide bond</keyword>
<dbReference type="SUPFAM" id="SSF57424">
    <property type="entry name" value="LDL receptor-like module"/>
    <property type="match status" value="2"/>
</dbReference>
<dbReference type="PANTHER" id="PTHR24270">
    <property type="entry name" value="LOW-DENSITY LIPOPROTEIN RECEPTOR-RELATED"/>
    <property type="match status" value="1"/>
</dbReference>
<dbReference type="InterPro" id="IPR023415">
    <property type="entry name" value="LDLR_class-A_CS"/>
</dbReference>
<keyword evidence="3" id="KW-0812">Transmembrane</keyword>
<dbReference type="PRINTS" id="PR00261">
    <property type="entry name" value="LDLRECEPTOR"/>
</dbReference>
<feature type="non-terminal residue" evidence="11">
    <location>
        <position position="1"/>
    </location>
</feature>
<sequence>MGPSSRYIILTLTLLFAFLEFAASCNDNEFQCTGQPEKCLPTIWMCDGRNDCDDGSDEHSVACHQHSKAGQGCHGDQPDCVYLGVTRCIMHEWLCDGRTDCDNNFDEANCTHINVTSPAETAASLCMWPPEDIPAGPAAAFDIVENGALFHNEKENTLRLIKYRNANQDPQIVDYLLPLILTSSHYYWARFTTITETPFRVMAVLKNHSTKSFEFFLLILREGVVDVIQEIKTQLKPFGYEVNMNRLAPAVVVVSFLSRKENKKFIKSRRSSDRQLFLQQVNKERLSASTSDSSNSDEHLPSRISAQRTLSSHSESHISQNSLDIEKPKLENNFWSVMIKVSFPVFDRMDLTLVPFRKAKLSFKVRAPSLERPLPIKLNMLTRFSMDCEIRGPVIFKNRAYFLTKSDPPALLEAETRGEETVGYLPSFQGLRLTRLRKNGVPCVCSNTVGNCPSVADDAIWSNLQLLNGNLFMAAQNDGGQICAYTLVMNENKLVWIEQPIMDQLSDEHNIESMQIRVKEKVSNGHEAWYQLGIRVRANREKSTSSEQFFALARIKVPTPNHNGLAPN</sequence>
<evidence type="ECO:0000256" key="8">
    <source>
        <dbReference type="PROSITE-ProRule" id="PRU00124"/>
    </source>
</evidence>